<feature type="compositionally biased region" description="Basic residues" evidence="1">
    <location>
        <begin position="821"/>
        <end position="830"/>
    </location>
</feature>
<evidence type="ECO:0000313" key="3">
    <source>
        <dbReference type="Proteomes" id="UP000266841"/>
    </source>
</evidence>
<evidence type="ECO:0000256" key="1">
    <source>
        <dbReference type="SAM" id="MobiDB-lite"/>
    </source>
</evidence>
<accession>K0SXS9</accession>
<name>K0SXS9_THAOC</name>
<dbReference type="EMBL" id="AGNL01007498">
    <property type="protein sequence ID" value="EJK71213.1"/>
    <property type="molecule type" value="Genomic_DNA"/>
</dbReference>
<organism evidence="2 3">
    <name type="scientific">Thalassiosira oceanica</name>
    <name type="common">Marine diatom</name>
    <dbReference type="NCBI Taxonomy" id="159749"/>
    <lineage>
        <taxon>Eukaryota</taxon>
        <taxon>Sar</taxon>
        <taxon>Stramenopiles</taxon>
        <taxon>Ochrophyta</taxon>
        <taxon>Bacillariophyta</taxon>
        <taxon>Coscinodiscophyceae</taxon>
        <taxon>Thalassiosirophycidae</taxon>
        <taxon>Thalassiosirales</taxon>
        <taxon>Thalassiosiraceae</taxon>
        <taxon>Thalassiosira</taxon>
    </lineage>
</organism>
<proteinExistence type="predicted"/>
<feature type="region of interest" description="Disordered" evidence="1">
    <location>
        <begin position="809"/>
        <end position="840"/>
    </location>
</feature>
<feature type="region of interest" description="Disordered" evidence="1">
    <location>
        <begin position="181"/>
        <end position="210"/>
    </location>
</feature>
<evidence type="ECO:0000313" key="2">
    <source>
        <dbReference type="EMBL" id="EJK71213.1"/>
    </source>
</evidence>
<protein>
    <submittedName>
        <fullName evidence="2">Uncharacterized protein</fullName>
    </submittedName>
</protein>
<feature type="compositionally biased region" description="Polar residues" evidence="1">
    <location>
        <begin position="7"/>
        <end position="18"/>
    </location>
</feature>
<feature type="region of interest" description="Disordered" evidence="1">
    <location>
        <begin position="1"/>
        <end position="20"/>
    </location>
</feature>
<dbReference type="Proteomes" id="UP000266841">
    <property type="component" value="Unassembled WGS sequence"/>
</dbReference>
<dbReference type="eggNOG" id="ENOG502SPV5">
    <property type="taxonomic scope" value="Eukaryota"/>
</dbReference>
<dbReference type="OrthoDB" id="57231at2759"/>
<feature type="compositionally biased region" description="Gly residues" evidence="1">
    <location>
        <begin position="191"/>
        <end position="206"/>
    </location>
</feature>
<comment type="caution">
    <text evidence="2">The sequence shown here is derived from an EMBL/GenBank/DDBJ whole genome shotgun (WGS) entry which is preliminary data.</text>
</comment>
<keyword evidence="3" id="KW-1185">Reference proteome</keyword>
<sequence length="920" mass="103906">MERVRSLCSTSVDPSTGLPSERITVMDDDETLYGFAVEVRPSDIPGAGHGAFLTYLGARVLRPEASARSARLLRGCYVDEDSAGSAIIPTRNTATARTPDGRMMKVTVTGENLHYNDNYRCVVCVCVCVCVYRARGGEHRRFFCPRSTKKKTFFRWMNASHFLSSRAHSQQVLAQEAVRSDVEHADESEGPGRGIGRVEGPRGGNTGIRRQDDQVKIRRRLRSRIPKNKRIGHLGIHSEDDYVPSDKPFFNYPSHVFELGRYGPLRRDDRKFNVTFDIKNFIHNFEPAEWSYDVEERIRNDLQETNQTVDITDDSTGQIHDLARRSTPTYVNEVGHDPNLYRNVHIREREKRSQHYHIGIDEEHAMKKGTTVELLVDYKGGYEINRERKGYGKRNLHDFLGSDQDDAARLQRNFENREMVEGDIETLHISEMFDLVEFLVEKIGGPLNERITGHFSGDADSSVGGIRPLDLVARRRLHWVGERCALKLPKYKVEVECAPATPLVAWENRCYAPLLKALEETLPTLRFDDAMKQKFGNLKENLQQTILDELTEELLYSTRMALPNPLDGSVWSSVAIQATREVAREIAKSVHCSNASSEKLRLKFLGVKILRRGAKYLSLVKQASEADAVPITEELDPMADLLFVSPERVITKNQLLSLTNIDENGVIDIYGKQLNMPYGAAATLSSYQAFNDSAELCGLTRFRAKDLFDKTRVCGKSIVSRLECGGWMPRCRDSFSEGLAKANVSWYVENQLLPVFHVLASACVDWSVGDMVGDEFYSLEKICKALELDVVAGKGALLRGAIKPSWVDIEPVSPSNSPTSKSKRGKKRRGGSGSPSKKIVYKGPDDNLGHGWTVEKVQRATGNHIDRYWFHSDSPEDVIRSMPGVRNIISRAANEGITLKESIKWFRGKDEFKKYFQKFK</sequence>
<reference evidence="2 3" key="1">
    <citation type="journal article" date="2012" name="Genome Biol.">
        <title>Genome and low-iron response of an oceanic diatom adapted to chronic iron limitation.</title>
        <authorList>
            <person name="Lommer M."/>
            <person name="Specht M."/>
            <person name="Roy A.S."/>
            <person name="Kraemer L."/>
            <person name="Andreson R."/>
            <person name="Gutowska M.A."/>
            <person name="Wolf J."/>
            <person name="Bergner S.V."/>
            <person name="Schilhabel M.B."/>
            <person name="Klostermeier U.C."/>
            <person name="Beiko R.G."/>
            <person name="Rosenstiel P."/>
            <person name="Hippler M."/>
            <person name="Laroche J."/>
        </authorList>
    </citation>
    <scope>NUCLEOTIDE SEQUENCE [LARGE SCALE GENOMIC DNA]</scope>
    <source>
        <strain evidence="2 3">CCMP1005</strain>
    </source>
</reference>
<dbReference type="AlphaFoldDB" id="K0SXS9"/>
<gene>
    <name evidence="2" type="ORF">THAOC_07370</name>
</gene>